<dbReference type="Proteomes" id="UP000069443">
    <property type="component" value="Unassembled WGS sequence"/>
</dbReference>
<evidence type="ECO:0000313" key="3">
    <source>
        <dbReference type="Proteomes" id="UP000069443"/>
    </source>
</evidence>
<accession>A0A117ICI8</accession>
<evidence type="ECO:0000313" key="2">
    <source>
        <dbReference type="EMBL" id="GAS99589.1"/>
    </source>
</evidence>
<keyword evidence="3" id="KW-1185">Reference proteome</keyword>
<comment type="caution">
    <text evidence="2">The sequence shown here is derived from an EMBL/GenBank/DDBJ whole genome shotgun (WGS) entry which is preliminary data.</text>
</comment>
<name>A0A117ICI8_MYCCR</name>
<organism evidence="2 3">
    <name type="scientific">Mycolicibacterium canariasense</name>
    <name type="common">Mycobacterium canariasense</name>
    <dbReference type="NCBI Taxonomy" id="228230"/>
    <lineage>
        <taxon>Bacteria</taxon>
        <taxon>Bacillati</taxon>
        <taxon>Actinomycetota</taxon>
        <taxon>Actinomycetes</taxon>
        <taxon>Mycobacteriales</taxon>
        <taxon>Mycobacteriaceae</taxon>
        <taxon>Mycolicibacterium</taxon>
    </lineage>
</organism>
<evidence type="ECO:0000256" key="1">
    <source>
        <dbReference type="SAM" id="MobiDB-lite"/>
    </source>
</evidence>
<dbReference type="EMBL" id="BCSY01000135">
    <property type="protein sequence ID" value="GAS99589.1"/>
    <property type="molecule type" value="Genomic_DNA"/>
</dbReference>
<feature type="region of interest" description="Disordered" evidence="1">
    <location>
        <begin position="46"/>
        <end position="70"/>
    </location>
</feature>
<reference evidence="3" key="1">
    <citation type="journal article" date="2016" name="Genome Announc.">
        <title>Draft Genome Sequences of Five Rapidly Growing Mycobacterium Species, M. thermoresistibile, M. fortuitum subsp. acetamidolyticum, M. canariasense, M. brisbanense, and M. novocastrense.</title>
        <authorList>
            <person name="Katahira K."/>
            <person name="Ogura Y."/>
            <person name="Gotoh Y."/>
            <person name="Hayashi T."/>
        </authorList>
    </citation>
    <scope>NUCLEOTIDE SEQUENCE [LARGE SCALE GENOMIC DNA]</scope>
    <source>
        <strain evidence="3">JCM15298</strain>
    </source>
</reference>
<reference evidence="3" key="2">
    <citation type="submission" date="2016-02" db="EMBL/GenBank/DDBJ databases">
        <title>Draft genome sequence of five rapidly growing Mycobacterium species.</title>
        <authorList>
            <person name="Katahira K."/>
            <person name="Gotou Y."/>
            <person name="Iida K."/>
            <person name="Ogura Y."/>
            <person name="Hayashi T."/>
        </authorList>
    </citation>
    <scope>NUCLEOTIDE SEQUENCE [LARGE SCALE GENOMIC DNA]</scope>
    <source>
        <strain evidence="3">JCM15298</strain>
    </source>
</reference>
<dbReference type="AlphaFoldDB" id="A0A117ICI8"/>
<protein>
    <submittedName>
        <fullName evidence="2">PAS domain S-box</fullName>
    </submittedName>
</protein>
<proteinExistence type="predicted"/>
<gene>
    <name evidence="2" type="ORF">RMCC_6554</name>
</gene>
<sequence>MLARFTGMERLVGPPIQVGYQDDPVGYGRRLNAKLQQFMDAYSTGLQRQIPTDPQPKITAVNGPRIPRFH</sequence>